<keyword evidence="4" id="KW-0460">Magnesium</keyword>
<sequence length="284" mass="30506">MRSLLFVPGNSAKMISKATASSADVIILDLEDAVHPDAKPEARKIVVEALATASAGYRRYVRINSLDTAWCTEDIEAIIPAGPDGIVLPKSFGPEDVERLGDMIEGLEPPARKGKTGIIVVCTETAASTLSLAAKSWRHPRLTGLMWGGEDLSAAIGASANRDDQGRYTEPFALARSLCLLAARVAGVAPIDAVFTDFRDQDALRRETDAARRDGFSAKAAIHPSQIEVINRCFTPTEDERRYAERVIAAFEGSAKGAVQVDGVMLDAPHLTQARRIMATFSNG</sequence>
<evidence type="ECO:0000313" key="7">
    <source>
        <dbReference type="Proteomes" id="UP000319298"/>
    </source>
</evidence>
<dbReference type="InterPro" id="IPR005000">
    <property type="entry name" value="Aldolase/citrate-lyase_domain"/>
</dbReference>
<evidence type="ECO:0000256" key="3">
    <source>
        <dbReference type="ARBA" id="ARBA00022723"/>
    </source>
</evidence>
<dbReference type="InterPro" id="IPR015813">
    <property type="entry name" value="Pyrv/PenolPyrv_kinase-like_dom"/>
</dbReference>
<dbReference type="InterPro" id="IPR040442">
    <property type="entry name" value="Pyrv_kinase-like_dom_sf"/>
</dbReference>
<evidence type="ECO:0000256" key="4">
    <source>
        <dbReference type="ARBA" id="ARBA00022842"/>
    </source>
</evidence>
<dbReference type="PIRSF" id="PIRSF015582">
    <property type="entry name" value="Cit_lyase_B"/>
    <property type="match status" value="1"/>
</dbReference>
<keyword evidence="6" id="KW-0456">Lyase</keyword>
<keyword evidence="3" id="KW-0479">Metal-binding</keyword>
<protein>
    <submittedName>
        <fullName evidence="6">CoA ester lyase</fullName>
    </submittedName>
</protein>
<dbReference type="PANTHER" id="PTHR32308:SF0">
    <property type="entry name" value="HPCH_HPAI ALDOLASE_CITRATE LYASE DOMAIN-CONTAINING PROTEIN"/>
    <property type="match status" value="1"/>
</dbReference>
<dbReference type="PANTHER" id="PTHR32308">
    <property type="entry name" value="LYASE BETA SUBUNIT, PUTATIVE (AFU_ORTHOLOGUE AFUA_4G13030)-RELATED"/>
    <property type="match status" value="1"/>
</dbReference>
<dbReference type="SUPFAM" id="SSF51621">
    <property type="entry name" value="Phosphoenolpyruvate/pyruvate domain"/>
    <property type="match status" value="1"/>
</dbReference>
<gene>
    <name evidence="6" type="ORF">FJN17_15265</name>
</gene>
<feature type="domain" description="HpcH/HpaI aldolase/citrate lyase" evidence="5">
    <location>
        <begin position="2"/>
        <end position="224"/>
    </location>
</feature>
<dbReference type="RefSeq" id="WP_140480253.1">
    <property type="nucleotide sequence ID" value="NZ_CP041090.2"/>
</dbReference>
<dbReference type="InterPro" id="IPR011206">
    <property type="entry name" value="Citrate_lyase_beta/mcl1/mcl2"/>
</dbReference>
<evidence type="ECO:0000259" key="5">
    <source>
        <dbReference type="Pfam" id="PF03328"/>
    </source>
</evidence>
<evidence type="ECO:0000256" key="2">
    <source>
        <dbReference type="ARBA" id="ARBA00005568"/>
    </source>
</evidence>
<organism evidence="6 7">
    <name type="scientific">Bradyrhizobium symbiodeficiens</name>
    <dbReference type="NCBI Taxonomy" id="1404367"/>
    <lineage>
        <taxon>Bacteria</taxon>
        <taxon>Pseudomonadati</taxon>
        <taxon>Pseudomonadota</taxon>
        <taxon>Alphaproteobacteria</taxon>
        <taxon>Hyphomicrobiales</taxon>
        <taxon>Nitrobacteraceae</taxon>
        <taxon>Bradyrhizobium</taxon>
    </lineage>
</organism>
<proteinExistence type="inferred from homology"/>
<reference evidence="7" key="1">
    <citation type="submission" date="2019-06" db="EMBL/GenBank/DDBJ databases">
        <title>Whole-Genome Sequence of Bradyrhizobium sp. 3 Strain 65S1MB.</title>
        <authorList>
            <person name="Bromfield E.S.P."/>
            <person name="Cloutier S."/>
            <person name="Nguyen H.D.T."/>
        </authorList>
    </citation>
    <scope>NUCLEOTIDE SEQUENCE [LARGE SCALE GENOMIC DNA]</scope>
    <source>
        <strain evidence="7">65S1MB</strain>
    </source>
</reference>
<comment type="similarity">
    <text evidence="2">Belongs to the HpcH/HpaI aldolase family.</text>
</comment>
<reference evidence="6 7" key="2">
    <citation type="journal article" date="2020" name="Int. J. Syst. Evol. Microbiol.">
        <title>Description and complete genome sequences of Bradyrhizobium symbiodeficiens sp. nov., a non-symbiotic bacterium associated with legumes native to Canada.</title>
        <authorList>
            <person name="Bromfield E.S.P."/>
            <person name="Cloutier S."/>
            <person name="Nguyen H.D.T."/>
        </authorList>
    </citation>
    <scope>NUCLEOTIDE SEQUENCE [LARGE SCALE GENOMIC DNA]</scope>
    <source>
        <strain evidence="6 7">65S1MB</strain>
    </source>
</reference>
<dbReference type="Gene3D" id="3.20.20.60">
    <property type="entry name" value="Phosphoenolpyruvate-binding domains"/>
    <property type="match status" value="1"/>
</dbReference>
<evidence type="ECO:0000313" key="6">
    <source>
        <dbReference type="EMBL" id="QDF38805.1"/>
    </source>
</evidence>
<dbReference type="EMBL" id="CP041090">
    <property type="protein sequence ID" value="QDF38805.1"/>
    <property type="molecule type" value="Genomic_DNA"/>
</dbReference>
<comment type="cofactor">
    <cofactor evidence="1">
        <name>Mg(2+)</name>
        <dbReference type="ChEBI" id="CHEBI:18420"/>
    </cofactor>
</comment>
<evidence type="ECO:0000256" key="1">
    <source>
        <dbReference type="ARBA" id="ARBA00001946"/>
    </source>
</evidence>
<dbReference type="Proteomes" id="UP000319298">
    <property type="component" value="Chromosome"/>
</dbReference>
<accession>A0ABX5W6H5</accession>
<dbReference type="GO" id="GO:0016829">
    <property type="term" value="F:lyase activity"/>
    <property type="evidence" value="ECO:0007669"/>
    <property type="project" value="UniProtKB-KW"/>
</dbReference>
<keyword evidence="7" id="KW-1185">Reference proteome</keyword>
<dbReference type="Pfam" id="PF03328">
    <property type="entry name" value="HpcH_HpaI"/>
    <property type="match status" value="1"/>
</dbReference>
<name>A0ABX5W6H5_9BRAD</name>